<dbReference type="EC" id="3.-.-.-" evidence="10"/>
<evidence type="ECO:0000259" key="9">
    <source>
        <dbReference type="Pfam" id="PF01433"/>
    </source>
</evidence>
<evidence type="ECO:0000313" key="10">
    <source>
        <dbReference type="EMBL" id="EQD46988.1"/>
    </source>
</evidence>
<keyword evidence="6 10" id="KW-0378">Hydrolase</keyword>
<comment type="cofactor">
    <cofactor evidence="1">
        <name>Zn(2+)</name>
        <dbReference type="ChEBI" id="CHEBI:29105"/>
    </cofactor>
</comment>
<comment type="similarity">
    <text evidence="2">Belongs to the peptidase M1 family.</text>
</comment>
<dbReference type="GO" id="GO:0006508">
    <property type="term" value="P:proteolysis"/>
    <property type="evidence" value="ECO:0007669"/>
    <property type="project" value="UniProtKB-KW"/>
</dbReference>
<keyword evidence="7" id="KW-0862">Zinc</keyword>
<reference evidence="10" key="1">
    <citation type="submission" date="2013-08" db="EMBL/GenBank/DDBJ databases">
        <authorList>
            <person name="Mendez C."/>
            <person name="Richter M."/>
            <person name="Ferrer M."/>
            <person name="Sanchez J."/>
        </authorList>
    </citation>
    <scope>NUCLEOTIDE SEQUENCE</scope>
</reference>
<keyword evidence="5" id="KW-0479">Metal-binding</keyword>
<keyword evidence="3 10" id="KW-0031">Aminopeptidase</keyword>
<name>T0ZQR2_9ZZZZ</name>
<dbReference type="GO" id="GO:0043171">
    <property type="term" value="P:peptide catabolic process"/>
    <property type="evidence" value="ECO:0007669"/>
    <property type="project" value="TreeGrafter"/>
</dbReference>
<dbReference type="PANTHER" id="PTHR11533">
    <property type="entry name" value="PROTEASE M1 ZINC METALLOPROTEASE"/>
    <property type="match status" value="1"/>
</dbReference>
<evidence type="ECO:0000256" key="7">
    <source>
        <dbReference type="ARBA" id="ARBA00022833"/>
    </source>
</evidence>
<dbReference type="AlphaFoldDB" id="T0ZQR2"/>
<protein>
    <submittedName>
        <fullName evidence="10">Aminopeptidase N</fullName>
        <ecNumber evidence="10">3.-.-.-</ecNumber>
    </submittedName>
</protein>
<dbReference type="InterPro" id="IPR050344">
    <property type="entry name" value="Peptidase_M1_aminopeptidases"/>
</dbReference>
<gene>
    <name evidence="10" type="ORF">B1B_12540</name>
</gene>
<evidence type="ECO:0000256" key="1">
    <source>
        <dbReference type="ARBA" id="ARBA00001947"/>
    </source>
</evidence>
<feature type="domain" description="Peptidase M1 membrane alanine aminopeptidase" evidence="9">
    <location>
        <begin position="17"/>
        <end position="190"/>
    </location>
</feature>
<dbReference type="Gene3D" id="1.10.390.10">
    <property type="entry name" value="Neutral Protease Domain 2"/>
    <property type="match status" value="1"/>
</dbReference>
<dbReference type="GO" id="GO:0005615">
    <property type="term" value="C:extracellular space"/>
    <property type="evidence" value="ECO:0007669"/>
    <property type="project" value="TreeGrafter"/>
</dbReference>
<dbReference type="Pfam" id="PF01433">
    <property type="entry name" value="Peptidase_M1"/>
    <property type="match status" value="1"/>
</dbReference>
<evidence type="ECO:0000256" key="2">
    <source>
        <dbReference type="ARBA" id="ARBA00010136"/>
    </source>
</evidence>
<dbReference type="PRINTS" id="PR00756">
    <property type="entry name" value="ALADIPTASE"/>
</dbReference>
<reference evidence="10" key="2">
    <citation type="journal article" date="2014" name="ISME J.">
        <title>Microbial stratification in low pH oxic and suboxic macroscopic growths along an acid mine drainage.</title>
        <authorList>
            <person name="Mendez-Garcia C."/>
            <person name="Mesa V."/>
            <person name="Sprenger R.R."/>
            <person name="Richter M."/>
            <person name="Diez M.S."/>
            <person name="Solano J."/>
            <person name="Bargiela R."/>
            <person name="Golyshina O.V."/>
            <person name="Manteca A."/>
            <person name="Ramos J.L."/>
            <person name="Gallego J.R."/>
            <person name="Llorente I."/>
            <person name="Martins Dos Santos V.A."/>
            <person name="Jensen O.N."/>
            <person name="Pelaez A.I."/>
            <person name="Sanchez J."/>
            <person name="Ferrer M."/>
        </authorList>
    </citation>
    <scope>NUCLEOTIDE SEQUENCE</scope>
</reference>
<dbReference type="GO" id="GO:0005737">
    <property type="term" value="C:cytoplasm"/>
    <property type="evidence" value="ECO:0007669"/>
    <property type="project" value="TreeGrafter"/>
</dbReference>
<feature type="non-terminal residue" evidence="10">
    <location>
        <position position="1"/>
    </location>
</feature>
<dbReference type="InterPro" id="IPR027268">
    <property type="entry name" value="Peptidase_M4/M1_CTD_sf"/>
</dbReference>
<dbReference type="GO" id="GO:0070006">
    <property type="term" value="F:metalloaminopeptidase activity"/>
    <property type="evidence" value="ECO:0007669"/>
    <property type="project" value="TreeGrafter"/>
</dbReference>
<dbReference type="InterPro" id="IPR001930">
    <property type="entry name" value="Peptidase_M1"/>
</dbReference>
<feature type="non-terminal residue" evidence="10">
    <location>
        <position position="192"/>
    </location>
</feature>
<evidence type="ECO:0000256" key="3">
    <source>
        <dbReference type="ARBA" id="ARBA00022438"/>
    </source>
</evidence>
<dbReference type="PANTHER" id="PTHR11533:SF174">
    <property type="entry name" value="PUROMYCIN-SENSITIVE AMINOPEPTIDASE-RELATED"/>
    <property type="match status" value="1"/>
</dbReference>
<keyword evidence="4" id="KW-0645">Protease</keyword>
<evidence type="ECO:0000256" key="4">
    <source>
        <dbReference type="ARBA" id="ARBA00022670"/>
    </source>
</evidence>
<comment type="caution">
    <text evidence="10">The sequence shown here is derived from an EMBL/GenBank/DDBJ whole genome shotgun (WGS) entry which is preliminary data.</text>
</comment>
<evidence type="ECO:0000256" key="6">
    <source>
        <dbReference type="ARBA" id="ARBA00022801"/>
    </source>
</evidence>
<evidence type="ECO:0000256" key="8">
    <source>
        <dbReference type="ARBA" id="ARBA00023049"/>
    </source>
</evidence>
<evidence type="ECO:0000256" key="5">
    <source>
        <dbReference type="ARBA" id="ARBA00022723"/>
    </source>
</evidence>
<organism evidence="10">
    <name type="scientific">mine drainage metagenome</name>
    <dbReference type="NCBI Taxonomy" id="410659"/>
    <lineage>
        <taxon>unclassified sequences</taxon>
        <taxon>metagenomes</taxon>
        <taxon>ecological metagenomes</taxon>
    </lineage>
</organism>
<accession>T0ZQR2</accession>
<dbReference type="InterPro" id="IPR014782">
    <property type="entry name" value="Peptidase_M1_dom"/>
</dbReference>
<dbReference type="GO" id="GO:0016020">
    <property type="term" value="C:membrane"/>
    <property type="evidence" value="ECO:0007669"/>
    <property type="project" value="TreeGrafter"/>
</dbReference>
<proteinExistence type="inferred from homology"/>
<dbReference type="GO" id="GO:0008270">
    <property type="term" value="F:zinc ion binding"/>
    <property type="evidence" value="ECO:0007669"/>
    <property type="project" value="InterPro"/>
</dbReference>
<dbReference type="EMBL" id="AUZY01008217">
    <property type="protein sequence ID" value="EQD46988.1"/>
    <property type="molecule type" value="Genomic_DNA"/>
</dbReference>
<dbReference type="SUPFAM" id="SSF55486">
    <property type="entry name" value="Metalloproteases ('zincins'), catalytic domain"/>
    <property type="match status" value="1"/>
</dbReference>
<keyword evidence="8" id="KW-0482">Metalloprotease</keyword>
<sequence>APLSLAQDLEKAAPDIFEVTRQGLDFYRERFGIPYPFSKYDQAFCLEKVNGAMESPGCVTITDRMIYRGQPSPRERSLRAEVILHEMAHMWFGDLVTLRWWDDLWLNESFATFMAAVAQDRATSFDDAWTYWATAFKQLAVEEDQHTTSHPVVTAVPDAEAVHLNFDRITYQKGAAVLRQLAAWVGEEPFFA</sequence>
<dbReference type="GO" id="GO:0042277">
    <property type="term" value="F:peptide binding"/>
    <property type="evidence" value="ECO:0007669"/>
    <property type="project" value="TreeGrafter"/>
</dbReference>